<dbReference type="GO" id="GO:0005783">
    <property type="term" value="C:endoplasmic reticulum"/>
    <property type="evidence" value="ECO:0007669"/>
    <property type="project" value="TreeGrafter"/>
</dbReference>
<dbReference type="Pfam" id="PF15733">
    <property type="entry name" value="DUF4682"/>
    <property type="match status" value="1"/>
</dbReference>
<gene>
    <name evidence="4" type="ORF">MEUPH1_LOCUS23582</name>
</gene>
<dbReference type="InterPro" id="IPR000195">
    <property type="entry name" value="Rab-GAP-TBC_dom"/>
</dbReference>
<evidence type="ECO:0000313" key="4">
    <source>
        <dbReference type="EMBL" id="CAI6369329.1"/>
    </source>
</evidence>
<organism evidence="4 5">
    <name type="scientific">Macrosiphum euphorbiae</name>
    <name type="common">potato aphid</name>
    <dbReference type="NCBI Taxonomy" id="13131"/>
    <lineage>
        <taxon>Eukaryota</taxon>
        <taxon>Metazoa</taxon>
        <taxon>Ecdysozoa</taxon>
        <taxon>Arthropoda</taxon>
        <taxon>Hexapoda</taxon>
        <taxon>Insecta</taxon>
        <taxon>Pterygota</taxon>
        <taxon>Neoptera</taxon>
        <taxon>Paraneoptera</taxon>
        <taxon>Hemiptera</taxon>
        <taxon>Sternorrhyncha</taxon>
        <taxon>Aphidomorpha</taxon>
        <taxon>Aphidoidea</taxon>
        <taxon>Aphididae</taxon>
        <taxon>Macrosiphini</taxon>
        <taxon>Macrosiphum</taxon>
    </lineage>
</organism>
<dbReference type="PANTHER" id="PTHR13399:SF2">
    <property type="entry name" value="TRANSLOCON-ASSOCIATED PROTEIN SUBUNIT GAMMA"/>
    <property type="match status" value="1"/>
</dbReference>
<dbReference type="Gene3D" id="1.10.8.270">
    <property type="entry name" value="putative rabgap domain of human tbc1 domain family member 14 like domains"/>
    <property type="match status" value="1"/>
</dbReference>
<feature type="region of interest" description="Disordered" evidence="2">
    <location>
        <begin position="726"/>
        <end position="762"/>
    </location>
</feature>
<dbReference type="AlphaFoldDB" id="A0AAV0XL91"/>
<dbReference type="InterPro" id="IPR032738">
    <property type="entry name" value="Tbc1d30_C"/>
</dbReference>
<dbReference type="FunFam" id="1.10.472.80:FF:000011">
    <property type="entry name" value="TBC1 domain family member 30"/>
    <property type="match status" value="1"/>
</dbReference>
<evidence type="ECO:0000256" key="1">
    <source>
        <dbReference type="ARBA" id="ARBA00067508"/>
    </source>
</evidence>
<evidence type="ECO:0000256" key="2">
    <source>
        <dbReference type="SAM" id="MobiDB-lite"/>
    </source>
</evidence>
<proteinExistence type="predicted"/>
<dbReference type="InterPro" id="IPR035969">
    <property type="entry name" value="Rab-GAP_TBC_sf"/>
</dbReference>
<dbReference type="PANTHER" id="PTHR13399">
    <property type="entry name" value="TRANSLOCON-ASSOCIATED PROTEIN TRAP , GAMMA SUBUNIT"/>
    <property type="match status" value="1"/>
</dbReference>
<keyword evidence="5" id="KW-1185">Reference proteome</keyword>
<feature type="compositionally biased region" description="Basic and acidic residues" evidence="2">
    <location>
        <begin position="726"/>
        <end position="743"/>
    </location>
</feature>
<feature type="region of interest" description="Disordered" evidence="2">
    <location>
        <begin position="56"/>
        <end position="79"/>
    </location>
</feature>
<sequence>MTATRYFTVDSVVQPVQPAASSSAATTADSSAAAAHPSAGRGGIVQVVAGYNRDRDQTDTATASSLQPAADHRPTSVDHLPLFTTTTTTAHSSSGDVQRQQLHRKRYSVTDLMDKLLEDIYRVGGGGSVASESSTDQTNWSDGGGRPTIATNEGWSKRLTRKSVEELSTTVDLLRDQLNVCCEALVKALKRRDILIARRDAKCNMITALLHAYSMKRNRPAFEPSPPSSGPGKSRPTRYSLSKHIWNTGDVMNGLLNTLKNIASLSEDTKMRFNMKPGPGDTDFEQWQSAMKMVARLPDGVPHEFRNTLWLTLAEKYLSSRNVEWPKVERFCFNDTTNPDDEELGVQIVKDLHRTGCSLFCGSSGLENQALLKRVLLGFARWNKAVGYCQGFNMLAALILQVMEKNESDALKVMIYLIEGVLPEGYFANNLRGLSVDMAVFRDLLRVRLQNLSRHLDRLQTESKDSGTSYEPPLTNVFTMQWFLTLFCNCLPQRTVLRVWDLIFLEGSTVLLKTALAIWEALSDRIMTVTSADEFYSIMAVLTREMLEFGLMDANNLINTISTMNELVEVKELRERYMYNINPWVSHVAKRGLRLFYTESDIEETDSDDDIDGKSSSVVTANNDRKDGFRTKHNKSGRSNRQPTPSLESEREKVALDISSLKKQYSKLKERQKQVQVILTAACNGQNFIGTSNSSAMNHLLFGKTALRCTSIGPIPGSIPLKYIQDVKKPEPKTDPRVREKRTVSSSSSSSTSTELCDDPASDCCSERSVDDDGCNGHDGDGDGNADLVVDVVVECRLPDVKSGNDDDSDVSLAEMLRANSELLKRMCRGKAPADDPEMDLEERLPDLINDIGMLGESLTTLETSTADGDYRDLFANDSITAVEGSTDDFRDLLTGESQSAAETSAASDFRDFFADESLSEAEPDDRVLPPQQSKGNQDNIEDSATPAPKPFAPFPSKVRQPKRLGIELGLYPDGSN</sequence>
<dbReference type="Proteomes" id="UP001160148">
    <property type="component" value="Unassembled WGS sequence"/>
</dbReference>
<dbReference type="PROSITE" id="PS50086">
    <property type="entry name" value="TBC_RABGAP"/>
    <property type="match status" value="1"/>
</dbReference>
<dbReference type="FunFam" id="1.10.8.270:FF:000009">
    <property type="entry name" value="TBC1 domain family member 30"/>
    <property type="match status" value="1"/>
</dbReference>
<protein>
    <recommendedName>
        <fullName evidence="1">TBC1 domain family member 30</fullName>
    </recommendedName>
</protein>
<feature type="domain" description="Rab-GAP TBC" evidence="3">
    <location>
        <begin position="300"/>
        <end position="507"/>
    </location>
</feature>
<feature type="region of interest" description="Disordered" evidence="2">
    <location>
        <begin position="604"/>
        <end position="653"/>
    </location>
</feature>
<dbReference type="EMBL" id="CARXXK010000005">
    <property type="protein sequence ID" value="CAI6369329.1"/>
    <property type="molecule type" value="Genomic_DNA"/>
</dbReference>
<dbReference type="SUPFAM" id="SSF47923">
    <property type="entry name" value="Ypt/Rab-GAP domain of gyp1p"/>
    <property type="match status" value="2"/>
</dbReference>
<feature type="region of interest" description="Disordered" evidence="2">
    <location>
        <begin position="127"/>
        <end position="154"/>
    </location>
</feature>
<name>A0AAV0XL91_9HEMI</name>
<dbReference type="Pfam" id="PF00566">
    <property type="entry name" value="RabGAP-TBC"/>
    <property type="match status" value="1"/>
</dbReference>
<evidence type="ECO:0000313" key="5">
    <source>
        <dbReference type="Proteomes" id="UP001160148"/>
    </source>
</evidence>
<dbReference type="SMART" id="SM00164">
    <property type="entry name" value="TBC"/>
    <property type="match status" value="1"/>
</dbReference>
<feature type="region of interest" description="Disordered" evidence="2">
    <location>
        <begin position="218"/>
        <end position="238"/>
    </location>
</feature>
<comment type="caution">
    <text evidence="4">The sequence shown here is derived from an EMBL/GenBank/DDBJ whole genome shotgun (WGS) entry which is preliminary data.</text>
</comment>
<reference evidence="4 5" key="1">
    <citation type="submission" date="2023-01" db="EMBL/GenBank/DDBJ databases">
        <authorList>
            <person name="Whitehead M."/>
        </authorList>
    </citation>
    <scope>NUCLEOTIDE SEQUENCE [LARGE SCALE GENOMIC DNA]</scope>
</reference>
<accession>A0AAV0XL91</accession>
<evidence type="ECO:0000259" key="3">
    <source>
        <dbReference type="PROSITE" id="PS50086"/>
    </source>
</evidence>
<dbReference type="Gene3D" id="1.10.472.80">
    <property type="entry name" value="Ypt/Rab-GAP domain of gyp1p, domain 3"/>
    <property type="match status" value="1"/>
</dbReference>
<feature type="compositionally biased region" description="Low complexity" evidence="2">
    <location>
        <begin position="745"/>
        <end position="754"/>
    </location>
</feature>
<feature type="region of interest" description="Disordered" evidence="2">
    <location>
        <begin position="917"/>
        <end position="960"/>
    </location>
</feature>